<evidence type="ECO:0000313" key="4">
    <source>
        <dbReference type="Proteomes" id="UP000192478"/>
    </source>
</evidence>
<keyword evidence="3" id="KW-1185">Reference proteome</keyword>
<name>A0AAC9WF28_9CLOT</name>
<dbReference type="Proteomes" id="UP000192478">
    <property type="component" value="Chromosome"/>
</dbReference>
<proteinExistence type="predicted"/>
<dbReference type="RefSeq" id="WP_070966837.1">
    <property type="nucleotide sequence ID" value="NZ_CP017603.1"/>
</dbReference>
<evidence type="ECO:0000313" key="3">
    <source>
        <dbReference type="Proteomes" id="UP000177894"/>
    </source>
</evidence>
<protein>
    <submittedName>
        <fullName evidence="2">Uncharacterized protein</fullName>
    </submittedName>
</protein>
<evidence type="ECO:0000313" key="1">
    <source>
        <dbReference type="EMBL" id="AOY76029.1"/>
    </source>
</evidence>
<reference evidence="1 3" key="1">
    <citation type="submission" date="2016-10" db="EMBL/GenBank/DDBJ databases">
        <title>Complete Genome Sequence of Acetogen Clostridium formicoaceticum ATCC 27076.</title>
        <authorList>
            <person name="Bao T."/>
            <person name="Cheng C."/>
            <person name="Zhao J."/>
            <person name="Yang S.-T."/>
            <person name="Wang J."/>
            <person name="Wang M."/>
        </authorList>
    </citation>
    <scope>NUCLEOTIDE SEQUENCE [LARGE SCALE GENOMIC DNA]</scope>
    <source>
        <strain evidence="1 3">ATCC 27076</strain>
    </source>
</reference>
<dbReference type="AlphaFoldDB" id="A0AAC9WF28"/>
<dbReference type="Proteomes" id="UP000177894">
    <property type="component" value="Chromosome"/>
</dbReference>
<dbReference type="EMBL" id="CP017603">
    <property type="protein sequence ID" value="AOY76029.1"/>
    <property type="molecule type" value="Genomic_DNA"/>
</dbReference>
<organism evidence="2 4">
    <name type="scientific">Clostridium formicaceticum</name>
    <dbReference type="NCBI Taxonomy" id="1497"/>
    <lineage>
        <taxon>Bacteria</taxon>
        <taxon>Bacillati</taxon>
        <taxon>Bacillota</taxon>
        <taxon>Clostridia</taxon>
        <taxon>Eubacteriales</taxon>
        <taxon>Clostridiaceae</taxon>
        <taxon>Clostridium</taxon>
    </lineage>
</organism>
<dbReference type="KEGG" id="cfm:BJL90_09030"/>
<sequence>MIVSYDSYSDTLSVLYYGFGIEFKNYAVGINGLTDKAIFIDRSVNRAYKASGSIVRAAISVFGPADTIYSVFENLFPYTDQSINNKVYFDSTYNAQYERYDGKIIRGVVATTENNYLSSSGHFINVAGTIRYSTSTGTSWFFGYQYDCYHNL</sequence>
<reference evidence="2 4" key="2">
    <citation type="submission" date="2017-03" db="EMBL/GenBank/DDBJ databases">
        <title>Complete sequence of Clostridium formicaceticum DSM 92.</title>
        <authorList>
            <person name="Poehlein A."/>
            <person name="Karl M."/>
            <person name="Bengelsdorf F.R."/>
            <person name="Duerre P."/>
            <person name="Daniel R."/>
        </authorList>
    </citation>
    <scope>NUCLEOTIDE SEQUENCE [LARGE SCALE GENOMIC DNA]</scope>
    <source>
        <strain evidence="2 4">DSM 92</strain>
    </source>
</reference>
<dbReference type="EMBL" id="CP020559">
    <property type="protein sequence ID" value="ARE86386.1"/>
    <property type="molecule type" value="Genomic_DNA"/>
</dbReference>
<evidence type="ECO:0000313" key="2">
    <source>
        <dbReference type="EMBL" id="ARE86386.1"/>
    </source>
</evidence>
<gene>
    <name evidence="1" type="ORF">BJL90_09030</name>
    <name evidence="2" type="ORF">CLFO_07080</name>
</gene>
<accession>A0AAC9WF28</accession>